<comment type="caution">
    <text evidence="1">The sequence shown here is derived from an EMBL/GenBank/DDBJ whole genome shotgun (WGS) entry which is preliminary data.</text>
</comment>
<dbReference type="EMBL" id="CM042018">
    <property type="protein sequence ID" value="KAI3826861.1"/>
    <property type="molecule type" value="Genomic_DNA"/>
</dbReference>
<proteinExistence type="predicted"/>
<accession>A0ACB9K3G7</accession>
<name>A0ACB9K3G7_9ASTR</name>
<protein>
    <submittedName>
        <fullName evidence="1">Uncharacterized protein</fullName>
    </submittedName>
</protein>
<evidence type="ECO:0000313" key="1">
    <source>
        <dbReference type="EMBL" id="KAI3826861.1"/>
    </source>
</evidence>
<gene>
    <name evidence="1" type="ORF">L1987_00920</name>
</gene>
<organism evidence="1 2">
    <name type="scientific">Smallanthus sonchifolius</name>
    <dbReference type="NCBI Taxonomy" id="185202"/>
    <lineage>
        <taxon>Eukaryota</taxon>
        <taxon>Viridiplantae</taxon>
        <taxon>Streptophyta</taxon>
        <taxon>Embryophyta</taxon>
        <taxon>Tracheophyta</taxon>
        <taxon>Spermatophyta</taxon>
        <taxon>Magnoliopsida</taxon>
        <taxon>eudicotyledons</taxon>
        <taxon>Gunneridae</taxon>
        <taxon>Pentapetalae</taxon>
        <taxon>asterids</taxon>
        <taxon>campanulids</taxon>
        <taxon>Asterales</taxon>
        <taxon>Asteraceae</taxon>
        <taxon>Asteroideae</taxon>
        <taxon>Heliantheae alliance</taxon>
        <taxon>Millerieae</taxon>
        <taxon>Smallanthus</taxon>
    </lineage>
</organism>
<dbReference type="Proteomes" id="UP001056120">
    <property type="component" value="Linkage Group LG01"/>
</dbReference>
<evidence type="ECO:0000313" key="2">
    <source>
        <dbReference type="Proteomes" id="UP001056120"/>
    </source>
</evidence>
<reference evidence="1 2" key="2">
    <citation type="journal article" date="2022" name="Mol. Ecol. Resour.">
        <title>The genomes of chicory, endive, great burdock and yacon provide insights into Asteraceae paleo-polyploidization history and plant inulin production.</title>
        <authorList>
            <person name="Fan W."/>
            <person name="Wang S."/>
            <person name="Wang H."/>
            <person name="Wang A."/>
            <person name="Jiang F."/>
            <person name="Liu H."/>
            <person name="Zhao H."/>
            <person name="Xu D."/>
            <person name="Zhang Y."/>
        </authorList>
    </citation>
    <scope>NUCLEOTIDE SEQUENCE [LARGE SCALE GENOMIC DNA]</scope>
    <source>
        <strain evidence="2">cv. Yunnan</strain>
        <tissue evidence="1">Leaves</tissue>
    </source>
</reference>
<sequence length="162" mass="18393">MPLRLICLEKKFAYCNSKISLSRFQILLYVDNFICGGMKECERYESLLEEKPTWPAKKTDVVEEANEIIDIVLEGLNVEENCEERRVQDVETAKKGEVSNVDFEPPTFSVGLTQMEESTDKGVVGEQKHEGKADITMEVLEEQSLNIGTDTLMEKSRPIVVD</sequence>
<keyword evidence="2" id="KW-1185">Reference proteome</keyword>
<reference evidence="2" key="1">
    <citation type="journal article" date="2022" name="Mol. Ecol. Resour.">
        <title>The genomes of chicory, endive, great burdock and yacon provide insights into Asteraceae palaeo-polyploidization history and plant inulin production.</title>
        <authorList>
            <person name="Fan W."/>
            <person name="Wang S."/>
            <person name="Wang H."/>
            <person name="Wang A."/>
            <person name="Jiang F."/>
            <person name="Liu H."/>
            <person name="Zhao H."/>
            <person name="Xu D."/>
            <person name="Zhang Y."/>
        </authorList>
    </citation>
    <scope>NUCLEOTIDE SEQUENCE [LARGE SCALE GENOMIC DNA]</scope>
    <source>
        <strain evidence="2">cv. Yunnan</strain>
    </source>
</reference>